<feature type="compositionally biased region" description="Low complexity" evidence="4">
    <location>
        <begin position="404"/>
        <end position="414"/>
    </location>
</feature>
<evidence type="ECO:0000256" key="4">
    <source>
        <dbReference type="SAM" id="MobiDB-lite"/>
    </source>
</evidence>
<feature type="repeat" description="WD" evidence="3">
    <location>
        <begin position="285"/>
        <end position="326"/>
    </location>
</feature>
<dbReference type="AlphaFoldDB" id="A0A2G8RWD4"/>
<dbReference type="GO" id="GO:1990757">
    <property type="term" value="F:ubiquitin ligase activator activity"/>
    <property type="evidence" value="ECO:0007669"/>
    <property type="project" value="TreeGrafter"/>
</dbReference>
<keyword evidence="1 3" id="KW-0853">WD repeat</keyword>
<sequence>MSLRNNPFLRKRTRSIESIDESDRKRLRRLPTLPLDDEASSSMPSPGPSRGPSLSRLSLEGSFTQELARRLDQSPRRPRLSASSSFLHSAPLSSRASSIDDDGFHALIRSASASDIRRKRDSMGPGSEFPTFKEHSSFHVLKSVNNIDYSVPSPADATAGSPIGWSHSNALVFGRGNRVYYKSMADTEGVAQQLCKITDTMGNLALVQCAGEKHPNTAALATSNGYMQLWDLATKRPTLQWRMKGPRAMIFNATLLTVGDEKGALRHYDTRVNDPAKMKDQATKVTRHQGRITALAWNRDNFTVASGDQNGLILVWDIRKPRLPLEVGELVQRRRKMQHVGAITVRVFPTFSTPQGRRSRDRDVGGQALAWCPWYGKYLVSGDSAPDQTGTIRIWDIANDHGESPSSFSSSSSRTSERPKKLELDAQVTSLHFSPHINELLSTHGPGKVTEVPSLGNSIVDPLQSRMANAIVVHQFPLMRHVRTVCVARKGVAGSVLSPNGHRIVLAVPEEGQLKVWDVWGKFKAPKQQSLFESCAIR</sequence>
<accession>A0A2G8RWD4</accession>
<dbReference type="PANTHER" id="PTHR19918:SF5">
    <property type="entry name" value="MEIOSIS-SPECIFIC APC_C ACTIVATOR PROTEIN AMA1"/>
    <property type="match status" value="1"/>
</dbReference>
<dbReference type="GO" id="GO:1905786">
    <property type="term" value="P:positive regulation of anaphase-promoting complex-dependent catabolic process"/>
    <property type="evidence" value="ECO:0007669"/>
    <property type="project" value="TreeGrafter"/>
</dbReference>
<feature type="region of interest" description="Disordered" evidence="4">
    <location>
        <begin position="402"/>
        <end position="421"/>
    </location>
</feature>
<dbReference type="InterPro" id="IPR019775">
    <property type="entry name" value="WD40_repeat_CS"/>
</dbReference>
<feature type="compositionally biased region" description="Low complexity" evidence="4">
    <location>
        <begin position="30"/>
        <end position="56"/>
    </location>
</feature>
<keyword evidence="2" id="KW-0677">Repeat</keyword>
<dbReference type="EMBL" id="AYKW01000045">
    <property type="protein sequence ID" value="PIL25821.1"/>
    <property type="molecule type" value="Genomic_DNA"/>
</dbReference>
<feature type="region of interest" description="Disordered" evidence="4">
    <location>
        <begin position="1"/>
        <end position="56"/>
    </location>
</feature>
<evidence type="ECO:0000256" key="2">
    <source>
        <dbReference type="ARBA" id="ARBA00022737"/>
    </source>
</evidence>
<keyword evidence="6" id="KW-1185">Reference proteome</keyword>
<dbReference type="InterPro" id="IPR001680">
    <property type="entry name" value="WD40_rpt"/>
</dbReference>
<proteinExistence type="predicted"/>
<dbReference type="OrthoDB" id="10263272at2759"/>
<dbReference type="Proteomes" id="UP000230002">
    <property type="component" value="Unassembled WGS sequence"/>
</dbReference>
<dbReference type="GO" id="GO:0010997">
    <property type="term" value="F:anaphase-promoting complex binding"/>
    <property type="evidence" value="ECO:0007669"/>
    <property type="project" value="InterPro"/>
</dbReference>
<evidence type="ECO:0000256" key="3">
    <source>
        <dbReference type="PROSITE-ProRule" id="PRU00221"/>
    </source>
</evidence>
<dbReference type="InterPro" id="IPR036322">
    <property type="entry name" value="WD40_repeat_dom_sf"/>
</dbReference>
<comment type="caution">
    <text evidence="5">The sequence shown here is derived from an EMBL/GenBank/DDBJ whole genome shotgun (WGS) entry which is preliminary data.</text>
</comment>
<dbReference type="SUPFAM" id="SSF50978">
    <property type="entry name" value="WD40 repeat-like"/>
    <property type="match status" value="1"/>
</dbReference>
<dbReference type="SMART" id="SM00320">
    <property type="entry name" value="WD40"/>
    <property type="match status" value="3"/>
</dbReference>
<organism evidence="5 6">
    <name type="scientific">Ganoderma sinense ZZ0214-1</name>
    <dbReference type="NCBI Taxonomy" id="1077348"/>
    <lineage>
        <taxon>Eukaryota</taxon>
        <taxon>Fungi</taxon>
        <taxon>Dikarya</taxon>
        <taxon>Basidiomycota</taxon>
        <taxon>Agaricomycotina</taxon>
        <taxon>Agaricomycetes</taxon>
        <taxon>Polyporales</taxon>
        <taxon>Polyporaceae</taxon>
        <taxon>Ganoderma</taxon>
    </lineage>
</organism>
<feature type="compositionally biased region" description="Basic and acidic residues" evidence="4">
    <location>
        <begin position="14"/>
        <end position="24"/>
    </location>
</feature>
<gene>
    <name evidence="5" type="ORF">GSI_11574</name>
</gene>
<dbReference type="Pfam" id="PF00400">
    <property type="entry name" value="WD40"/>
    <property type="match status" value="1"/>
</dbReference>
<dbReference type="PROSITE" id="PS00678">
    <property type="entry name" value="WD_REPEATS_1"/>
    <property type="match status" value="1"/>
</dbReference>
<dbReference type="STRING" id="1077348.A0A2G8RWD4"/>
<dbReference type="Gene3D" id="2.130.10.10">
    <property type="entry name" value="YVTN repeat-like/Quinoprotein amine dehydrogenase"/>
    <property type="match status" value="1"/>
</dbReference>
<evidence type="ECO:0000256" key="1">
    <source>
        <dbReference type="ARBA" id="ARBA00022574"/>
    </source>
</evidence>
<dbReference type="GO" id="GO:0031145">
    <property type="term" value="P:anaphase-promoting complex-dependent catabolic process"/>
    <property type="evidence" value="ECO:0007669"/>
    <property type="project" value="TreeGrafter"/>
</dbReference>
<dbReference type="PANTHER" id="PTHR19918">
    <property type="entry name" value="CELL DIVISION CYCLE 20 CDC20 FIZZY -RELATED"/>
    <property type="match status" value="1"/>
</dbReference>
<dbReference type="InterPro" id="IPR015943">
    <property type="entry name" value="WD40/YVTN_repeat-like_dom_sf"/>
</dbReference>
<protein>
    <submittedName>
        <fullName evidence="5">Uncharacterized protein</fullName>
    </submittedName>
</protein>
<dbReference type="GO" id="GO:0005680">
    <property type="term" value="C:anaphase-promoting complex"/>
    <property type="evidence" value="ECO:0007669"/>
    <property type="project" value="TreeGrafter"/>
</dbReference>
<dbReference type="InterPro" id="IPR033010">
    <property type="entry name" value="Cdc20/Fizzy"/>
</dbReference>
<name>A0A2G8RWD4_9APHY</name>
<evidence type="ECO:0000313" key="6">
    <source>
        <dbReference type="Proteomes" id="UP000230002"/>
    </source>
</evidence>
<evidence type="ECO:0000313" key="5">
    <source>
        <dbReference type="EMBL" id="PIL25821.1"/>
    </source>
</evidence>
<reference evidence="5 6" key="1">
    <citation type="journal article" date="2015" name="Sci. Rep.">
        <title>Chromosome-level genome map provides insights into diverse defense mechanisms in the medicinal fungus Ganoderma sinense.</title>
        <authorList>
            <person name="Zhu Y."/>
            <person name="Xu J."/>
            <person name="Sun C."/>
            <person name="Zhou S."/>
            <person name="Xu H."/>
            <person name="Nelson D.R."/>
            <person name="Qian J."/>
            <person name="Song J."/>
            <person name="Luo H."/>
            <person name="Xiang L."/>
            <person name="Li Y."/>
            <person name="Xu Z."/>
            <person name="Ji A."/>
            <person name="Wang L."/>
            <person name="Lu S."/>
            <person name="Hayward A."/>
            <person name="Sun W."/>
            <person name="Li X."/>
            <person name="Schwartz D.C."/>
            <person name="Wang Y."/>
            <person name="Chen S."/>
        </authorList>
    </citation>
    <scope>NUCLEOTIDE SEQUENCE [LARGE SCALE GENOMIC DNA]</scope>
    <source>
        <strain evidence="5 6">ZZ0214-1</strain>
    </source>
</reference>
<dbReference type="PROSITE" id="PS50294">
    <property type="entry name" value="WD_REPEATS_REGION"/>
    <property type="match status" value="1"/>
</dbReference>
<dbReference type="PROSITE" id="PS50082">
    <property type="entry name" value="WD_REPEATS_2"/>
    <property type="match status" value="1"/>
</dbReference>